<evidence type="ECO:0000313" key="4">
    <source>
        <dbReference type="Proteomes" id="UP001283361"/>
    </source>
</evidence>
<keyword evidence="4" id="KW-1185">Reference proteome</keyword>
<evidence type="ECO:0000256" key="1">
    <source>
        <dbReference type="ARBA" id="ARBA00022729"/>
    </source>
</evidence>
<proteinExistence type="predicted"/>
<evidence type="ECO:0000313" key="3">
    <source>
        <dbReference type="EMBL" id="KAK3744855.1"/>
    </source>
</evidence>
<reference evidence="3" key="1">
    <citation type="journal article" date="2023" name="G3 (Bethesda)">
        <title>A reference genome for the long-term kleptoplast-retaining sea slug Elysia crispata morphotype clarki.</title>
        <authorList>
            <person name="Eastman K.E."/>
            <person name="Pendleton A.L."/>
            <person name="Shaikh M.A."/>
            <person name="Suttiyut T."/>
            <person name="Ogas R."/>
            <person name="Tomko P."/>
            <person name="Gavelis G."/>
            <person name="Widhalm J.R."/>
            <person name="Wisecaver J.H."/>
        </authorList>
    </citation>
    <scope>NUCLEOTIDE SEQUENCE</scope>
    <source>
        <strain evidence="3">ECLA1</strain>
    </source>
</reference>
<dbReference type="InterPro" id="IPR050975">
    <property type="entry name" value="Sleep_regulator"/>
</dbReference>
<keyword evidence="2" id="KW-0472">Membrane</keyword>
<accession>A0AAE0YGD6</accession>
<feature type="transmembrane region" description="Helical" evidence="2">
    <location>
        <begin position="12"/>
        <end position="33"/>
    </location>
</feature>
<dbReference type="PANTHER" id="PTHR33562">
    <property type="entry name" value="ATILLA, ISOFORM B-RELATED-RELATED"/>
    <property type="match status" value="1"/>
</dbReference>
<keyword evidence="2" id="KW-1133">Transmembrane helix</keyword>
<keyword evidence="2" id="KW-0812">Transmembrane</keyword>
<keyword evidence="1" id="KW-0732">Signal</keyword>
<dbReference type="Proteomes" id="UP001283361">
    <property type="component" value="Unassembled WGS sequence"/>
</dbReference>
<comment type="caution">
    <text evidence="3">The sequence shown here is derived from an EMBL/GenBank/DDBJ whole genome shotgun (WGS) entry which is preliminary data.</text>
</comment>
<gene>
    <name evidence="3" type="ORF">RRG08_050793</name>
</gene>
<dbReference type="EMBL" id="JAWDGP010006242">
    <property type="protein sequence ID" value="KAK3744855.1"/>
    <property type="molecule type" value="Genomic_DNA"/>
</dbReference>
<evidence type="ECO:0000256" key="2">
    <source>
        <dbReference type="SAM" id="Phobius"/>
    </source>
</evidence>
<dbReference type="AlphaFoldDB" id="A0AAE0YGD6"/>
<organism evidence="3 4">
    <name type="scientific">Elysia crispata</name>
    <name type="common">lettuce slug</name>
    <dbReference type="NCBI Taxonomy" id="231223"/>
    <lineage>
        <taxon>Eukaryota</taxon>
        <taxon>Metazoa</taxon>
        <taxon>Spiralia</taxon>
        <taxon>Lophotrochozoa</taxon>
        <taxon>Mollusca</taxon>
        <taxon>Gastropoda</taxon>
        <taxon>Heterobranchia</taxon>
        <taxon>Euthyneura</taxon>
        <taxon>Panpulmonata</taxon>
        <taxon>Sacoglossa</taxon>
        <taxon>Placobranchoidea</taxon>
        <taxon>Plakobranchidae</taxon>
        <taxon>Elysia</taxon>
    </lineage>
</organism>
<name>A0AAE0YGD6_9GAST</name>
<protein>
    <submittedName>
        <fullName evidence="3">Uncharacterized protein</fullName>
    </submittedName>
</protein>
<sequence length="530" mass="58601">MSSLPRHRLATSGISITGVCVVAVLWFVCQLHLGSGQMPSLCFDCTNLLRGRRYSFCPKNSSVDMARVKPLLCNGTCFSRSSSTDDTVIVRGCSDTVGNLPMPLPRDGCYDHDSTTVCICSKPLCNIGPLGKSSGVSLTAHLSNKTNPVIMPDTYPDDVPDVLYCHQCSNYDLDGKFYPQCPRDNFVIPQMVYSGNCTGKCFTRTRNGDAKSVYRGCTDTQYGLPLPLPPDGCYNWNNDVYCLCSTSRCNRQAMGQSSGLDMDYHFDGVQQVIVEEDGIKKCFDCSNYDLEGKYYPQCPKESRVRNAYLSGCNGTCFTRSYNNNASMVTRGCTQTQYGLPFPLPPDGCYNWNDDVWCLCSGSRCNRDAMGVSSTLEMDFHLTSFDGPIQEEDGIKKCFQCVNYDQAGNYYRQCPKNARVRNAYLGACNGTCFTRSYDYNASLVARGCSDSQYGLPDPLPPDGCYKWYSEVWCVCSTSRCNGKALGKAQDIEFDAHIKKGGDAASLRITTSLLASVLLLHTLVKVVMERQV</sequence>